<keyword evidence="2" id="KW-1185">Reference proteome</keyword>
<evidence type="ECO:0000313" key="1">
    <source>
        <dbReference type="EMBL" id="KAI4839330.1"/>
    </source>
</evidence>
<organism evidence="1 2">
    <name type="scientific">Plasmodium brasilianum</name>
    <dbReference type="NCBI Taxonomy" id="5824"/>
    <lineage>
        <taxon>Eukaryota</taxon>
        <taxon>Sar</taxon>
        <taxon>Alveolata</taxon>
        <taxon>Apicomplexa</taxon>
        <taxon>Aconoidasida</taxon>
        <taxon>Haemosporida</taxon>
        <taxon>Plasmodiidae</taxon>
        <taxon>Plasmodium</taxon>
        <taxon>Plasmodium (Plasmodium)</taxon>
    </lineage>
</organism>
<dbReference type="EMBL" id="CM043775">
    <property type="protein sequence ID" value="KAI4839330.1"/>
    <property type="molecule type" value="Genomic_DNA"/>
</dbReference>
<sequence>MERLHNLNLISDDNDSFSRVSRTDKGVSARINALTIRLKIRHPNMSLLDIQKIYVKELNKKLKYMQIIDIQNVPNMFDARLNCVHRTYVYFFINKNYNFERMNEAAKRRILKIEIKNIDKNFHYFKIKGTSFLYNQIRHIVATLFLVGKGKVNKSDIINRLNNNSVKNINYKIADENGLLLYSFKFNDLNFNINVNNRIFSNVMNKYIQNAILLVSLCYPLKISETNENFFQNINDEDEIPS</sequence>
<protein>
    <submittedName>
        <fullName evidence="1">tRNA pseudouridine synthase</fullName>
    </submittedName>
</protein>
<proteinExistence type="predicted"/>
<comment type="caution">
    <text evidence="1">The sequence shown here is derived from an EMBL/GenBank/DDBJ whole genome shotgun (WGS) entry which is preliminary data.</text>
</comment>
<reference evidence="1" key="1">
    <citation type="submission" date="2022-06" db="EMBL/GenBank/DDBJ databases">
        <title>The First Complete Genome of the Simian Malaria Parasite Plasmodium brasilianum.</title>
        <authorList>
            <person name="Bajic M."/>
            <person name="Ravishankar S."/>
        </authorList>
    </citation>
    <scope>NUCLEOTIDE SEQUENCE</scope>
    <source>
        <strain evidence="1">Bolivian I</strain>
    </source>
</reference>
<accession>A0ACB9YC88</accession>
<name>A0ACB9YC88_PLABR</name>
<evidence type="ECO:0000313" key="2">
    <source>
        <dbReference type="Proteomes" id="UP001056978"/>
    </source>
</evidence>
<dbReference type="Proteomes" id="UP001056978">
    <property type="component" value="Chromosome 7"/>
</dbReference>
<gene>
    <name evidence="1" type="ORF">MKS88_001878</name>
</gene>